<reference evidence="9" key="1">
    <citation type="submission" date="2021-01" db="EMBL/GenBank/DDBJ databases">
        <authorList>
            <consortium name="Genoscope - CEA"/>
            <person name="William W."/>
        </authorList>
    </citation>
    <scope>NUCLEOTIDE SEQUENCE</scope>
</reference>
<comment type="similarity">
    <text evidence="2">Belongs to the TMEM198 family.</text>
</comment>
<keyword evidence="4 7" id="KW-1133">Transmembrane helix</keyword>
<organism evidence="9 10">
    <name type="scientific">Paramecium pentaurelia</name>
    <dbReference type="NCBI Taxonomy" id="43138"/>
    <lineage>
        <taxon>Eukaryota</taxon>
        <taxon>Sar</taxon>
        <taxon>Alveolata</taxon>
        <taxon>Ciliophora</taxon>
        <taxon>Intramacronucleata</taxon>
        <taxon>Oligohymenophorea</taxon>
        <taxon>Peniculida</taxon>
        <taxon>Parameciidae</taxon>
        <taxon>Paramecium</taxon>
    </lineage>
</organism>
<protein>
    <recommendedName>
        <fullName evidence="6">Transmembrane protein 198</fullName>
    </recommendedName>
</protein>
<evidence type="ECO:0000256" key="7">
    <source>
        <dbReference type="SAM" id="Phobius"/>
    </source>
</evidence>
<evidence type="ECO:0000256" key="4">
    <source>
        <dbReference type="ARBA" id="ARBA00022989"/>
    </source>
</evidence>
<evidence type="ECO:0000256" key="1">
    <source>
        <dbReference type="ARBA" id="ARBA00004141"/>
    </source>
</evidence>
<evidence type="ECO:0000256" key="6">
    <source>
        <dbReference type="ARBA" id="ARBA00049737"/>
    </source>
</evidence>
<dbReference type="EMBL" id="CAJJDO010000116">
    <property type="protein sequence ID" value="CAD8197732.1"/>
    <property type="molecule type" value="Genomic_DNA"/>
</dbReference>
<feature type="domain" description="TM7S3/TM198-like" evidence="8">
    <location>
        <begin position="2"/>
        <end position="64"/>
    </location>
</feature>
<dbReference type="PANTHER" id="PTHR31247">
    <property type="entry name" value="TRANSMEMBRANE PROTEIN 198 FAMILY MEMBER"/>
    <property type="match status" value="1"/>
</dbReference>
<evidence type="ECO:0000256" key="5">
    <source>
        <dbReference type="ARBA" id="ARBA00023136"/>
    </source>
</evidence>
<dbReference type="Proteomes" id="UP000689195">
    <property type="component" value="Unassembled WGS sequence"/>
</dbReference>
<feature type="transmembrane region" description="Helical" evidence="7">
    <location>
        <begin position="48"/>
        <end position="65"/>
    </location>
</feature>
<dbReference type="GO" id="GO:0005886">
    <property type="term" value="C:plasma membrane"/>
    <property type="evidence" value="ECO:0007669"/>
    <property type="project" value="TreeGrafter"/>
</dbReference>
<keyword evidence="5 7" id="KW-0472">Membrane</keyword>
<evidence type="ECO:0000313" key="10">
    <source>
        <dbReference type="Proteomes" id="UP000689195"/>
    </source>
</evidence>
<comment type="caution">
    <text evidence="9">The sequence shown here is derived from an EMBL/GenBank/DDBJ whole genome shotgun (WGS) entry which is preliminary data.</text>
</comment>
<dbReference type="InterPro" id="IPR025256">
    <property type="entry name" value="TM7S3/TM198-like_dom"/>
</dbReference>
<gene>
    <name evidence="9" type="ORF">PPENT_87.1.T1160085</name>
</gene>
<comment type="subcellular location">
    <subcellularLocation>
        <location evidence="1">Membrane</location>
        <topology evidence="1">Multi-pass membrane protein</topology>
    </subcellularLocation>
</comment>
<evidence type="ECO:0000259" key="8">
    <source>
        <dbReference type="Pfam" id="PF13886"/>
    </source>
</evidence>
<name>A0A8S1XA48_9CILI</name>
<dbReference type="OrthoDB" id="115781at2759"/>
<evidence type="ECO:0000256" key="3">
    <source>
        <dbReference type="ARBA" id="ARBA00022692"/>
    </source>
</evidence>
<evidence type="ECO:0000313" key="9">
    <source>
        <dbReference type="EMBL" id="CAD8197732.1"/>
    </source>
</evidence>
<dbReference type="Pfam" id="PF13886">
    <property type="entry name" value="TM7S3_TM198"/>
    <property type="match status" value="1"/>
</dbReference>
<evidence type="ECO:0000256" key="2">
    <source>
        <dbReference type="ARBA" id="ARBA00006244"/>
    </source>
</evidence>
<accession>A0A8S1XA48</accession>
<keyword evidence="3 7" id="KW-0812">Transmembrane</keyword>
<sequence>MRIVSTSLVGAYCLIRPIGFIVRGYPNELLLTKQAEYGFDQKINYQVYVYNFMTILVAILCLYINKITFKESDS</sequence>
<dbReference type="InterPro" id="IPR040236">
    <property type="entry name" value="TMEM198"/>
</dbReference>
<proteinExistence type="inferred from homology"/>
<dbReference type="AlphaFoldDB" id="A0A8S1XA48"/>
<dbReference type="PANTHER" id="PTHR31247:SF5">
    <property type="entry name" value="DUF4203 DOMAIN-CONTAINING PROTEIN"/>
    <property type="match status" value="1"/>
</dbReference>
<keyword evidence="10" id="KW-1185">Reference proteome</keyword>